<gene>
    <name evidence="5" type="ORF">JOE42_000639</name>
</gene>
<dbReference type="PROSITE" id="PS51184">
    <property type="entry name" value="JMJC"/>
    <property type="match status" value="1"/>
</dbReference>
<evidence type="ECO:0000313" key="5">
    <source>
        <dbReference type="EMBL" id="MBM7413906.1"/>
    </source>
</evidence>
<accession>A0ABS2KPL4</accession>
<keyword evidence="3" id="KW-0408">Iron</keyword>
<dbReference type="GO" id="GO:0005840">
    <property type="term" value="C:ribosome"/>
    <property type="evidence" value="ECO:0007669"/>
    <property type="project" value="UniProtKB-KW"/>
</dbReference>
<dbReference type="SUPFAM" id="SSF51197">
    <property type="entry name" value="Clavaminate synthase-like"/>
    <property type="match status" value="1"/>
</dbReference>
<comment type="caution">
    <text evidence="5">The sequence shown here is derived from an EMBL/GenBank/DDBJ whole genome shotgun (WGS) entry which is preliminary data.</text>
</comment>
<dbReference type="Pfam" id="PF08007">
    <property type="entry name" value="JmjC_2"/>
    <property type="match status" value="1"/>
</dbReference>
<keyword evidence="6" id="KW-1185">Reference proteome</keyword>
<protein>
    <submittedName>
        <fullName evidence="5">Ribosomal protein L16 Arg81 hydroxylase</fullName>
    </submittedName>
</protein>
<reference evidence="5 6" key="1">
    <citation type="submission" date="2021-01" db="EMBL/GenBank/DDBJ databases">
        <title>Genomics of switchgrass bacterial isolates.</title>
        <authorList>
            <person name="Shade A."/>
        </authorList>
    </citation>
    <scope>NUCLEOTIDE SEQUENCE [LARGE SCALE GENOMIC DNA]</scope>
    <source>
        <strain evidence="5 6">PvP111</strain>
    </source>
</reference>
<keyword evidence="5" id="KW-0687">Ribonucleoprotein</keyword>
<dbReference type="Proteomes" id="UP000703038">
    <property type="component" value="Unassembled WGS sequence"/>
</dbReference>
<keyword evidence="5" id="KW-0689">Ribosomal protein</keyword>
<feature type="domain" description="JmjC" evidence="4">
    <location>
        <begin position="113"/>
        <end position="260"/>
    </location>
</feature>
<evidence type="ECO:0000313" key="6">
    <source>
        <dbReference type="Proteomes" id="UP000703038"/>
    </source>
</evidence>
<dbReference type="RefSeq" id="WP_204866640.1">
    <property type="nucleotide sequence ID" value="NZ_JAFBBK010000001.1"/>
</dbReference>
<dbReference type="EMBL" id="JAFBBK010000001">
    <property type="protein sequence ID" value="MBM7413906.1"/>
    <property type="molecule type" value="Genomic_DNA"/>
</dbReference>
<dbReference type="InterPro" id="IPR039994">
    <property type="entry name" value="NO66-like"/>
</dbReference>
<sequence length="419" mass="45337">MSRPTDDERGPGDRSALRRLLSIEPRAFAEDHWGRAPLLTRAVDLPAPFTDLLSTDAVDELVSERGVRTPFARMARNGALTDRSQFTDSGGFGAEVTDQLDSAGILAAFADGHTLVLQGLHRLWPPLIHFTGDLVADLGHPVQVNSYITPASSRGFDPHYDVHDVFVLQIAGEKRWILHPPVQEHPLSNQPWSDRRDAVAAMARTDPTLDVVLREGDSLYVPRGWIHSAEALGDTSIHLTVGMSAFTRYDLLHHVLGTLADDASFRAPLPVGLDLTDPDAVAPHVRALIADLTAALAETDGRDSRARAAAERVGRRFVEVTRPAPVRPLETVRTMAGLSAATVVTWRSGLAARVTQSPESVAVTTRTKTVTLPSIAADAVRQLHSGKDCAVGDLTGLDDQDAIVVVRRLLREGLVVARS</sequence>
<evidence type="ECO:0000256" key="1">
    <source>
        <dbReference type="ARBA" id="ARBA00001954"/>
    </source>
</evidence>
<dbReference type="Gene3D" id="2.60.120.650">
    <property type="entry name" value="Cupin"/>
    <property type="match status" value="1"/>
</dbReference>
<organism evidence="5 6">
    <name type="scientific">Rhodococcoides corynebacterioides</name>
    <dbReference type="NCBI Taxonomy" id="53972"/>
    <lineage>
        <taxon>Bacteria</taxon>
        <taxon>Bacillati</taxon>
        <taxon>Actinomycetota</taxon>
        <taxon>Actinomycetes</taxon>
        <taxon>Mycobacteriales</taxon>
        <taxon>Nocardiaceae</taxon>
        <taxon>Rhodococcoides</taxon>
    </lineage>
</organism>
<proteinExistence type="predicted"/>
<dbReference type="SMART" id="SM00558">
    <property type="entry name" value="JmjC"/>
    <property type="match status" value="1"/>
</dbReference>
<name>A0ABS2KPL4_9NOCA</name>
<evidence type="ECO:0000256" key="3">
    <source>
        <dbReference type="ARBA" id="ARBA00023004"/>
    </source>
</evidence>
<dbReference type="InterPro" id="IPR003347">
    <property type="entry name" value="JmjC_dom"/>
</dbReference>
<evidence type="ECO:0000259" key="4">
    <source>
        <dbReference type="PROSITE" id="PS51184"/>
    </source>
</evidence>
<dbReference type="PANTHER" id="PTHR13096">
    <property type="entry name" value="MINA53 MYC INDUCED NUCLEAR ANTIGEN"/>
    <property type="match status" value="1"/>
</dbReference>
<evidence type="ECO:0000256" key="2">
    <source>
        <dbReference type="ARBA" id="ARBA00022723"/>
    </source>
</evidence>
<comment type="cofactor">
    <cofactor evidence="1">
        <name>Fe(2+)</name>
        <dbReference type="ChEBI" id="CHEBI:29033"/>
    </cofactor>
</comment>
<dbReference type="PANTHER" id="PTHR13096:SF9">
    <property type="entry name" value="BIFUNCTIONAL LYSINE-SPECIFIC DEMETHYLASE AND HISTIDYL-HYDROXYLASE"/>
    <property type="match status" value="1"/>
</dbReference>
<keyword evidence="2" id="KW-0479">Metal-binding</keyword>